<reference evidence="2" key="1">
    <citation type="journal article" date="2023" name="Genome Biol. Evol.">
        <title>Long-read-based Genome Assembly of Drosophila gunungcola Reveals Fewer Chemosensory Genes in Flower-breeding Species.</title>
        <authorList>
            <person name="Negi A."/>
            <person name="Liao B.Y."/>
            <person name="Yeh S.D."/>
        </authorList>
    </citation>
    <scope>NUCLEOTIDE SEQUENCE</scope>
    <source>
        <strain evidence="2">Sukarami</strain>
    </source>
</reference>
<evidence type="ECO:0000313" key="2">
    <source>
        <dbReference type="EMBL" id="KAI8034572.1"/>
    </source>
</evidence>
<feature type="region of interest" description="Disordered" evidence="1">
    <location>
        <begin position="41"/>
        <end position="119"/>
    </location>
</feature>
<evidence type="ECO:0000313" key="3">
    <source>
        <dbReference type="Proteomes" id="UP001059596"/>
    </source>
</evidence>
<protein>
    <submittedName>
        <fullName evidence="2">Uncharacterized protein</fullName>
    </submittedName>
</protein>
<accession>A0A9P9YCP5</accession>
<feature type="compositionally biased region" description="Low complexity" evidence="1">
    <location>
        <begin position="82"/>
        <end position="91"/>
    </location>
</feature>
<name>A0A9P9YCP5_9MUSC</name>
<organism evidence="2 3">
    <name type="scientific">Drosophila gunungcola</name>
    <name type="common">fruit fly</name>
    <dbReference type="NCBI Taxonomy" id="103775"/>
    <lineage>
        <taxon>Eukaryota</taxon>
        <taxon>Metazoa</taxon>
        <taxon>Ecdysozoa</taxon>
        <taxon>Arthropoda</taxon>
        <taxon>Hexapoda</taxon>
        <taxon>Insecta</taxon>
        <taxon>Pterygota</taxon>
        <taxon>Neoptera</taxon>
        <taxon>Endopterygota</taxon>
        <taxon>Diptera</taxon>
        <taxon>Brachycera</taxon>
        <taxon>Muscomorpha</taxon>
        <taxon>Ephydroidea</taxon>
        <taxon>Drosophilidae</taxon>
        <taxon>Drosophila</taxon>
        <taxon>Sophophora</taxon>
    </lineage>
</organism>
<keyword evidence="3" id="KW-1185">Reference proteome</keyword>
<proteinExistence type="predicted"/>
<dbReference type="Proteomes" id="UP001059596">
    <property type="component" value="Unassembled WGS sequence"/>
</dbReference>
<dbReference type="AlphaFoldDB" id="A0A9P9YCP5"/>
<dbReference type="EMBL" id="JAMKOV010000067">
    <property type="protein sequence ID" value="KAI8034572.1"/>
    <property type="molecule type" value="Genomic_DNA"/>
</dbReference>
<sequence>MGAMNLAGTLAEAVQGGGALTRDLDFDNPLMSVHSKTALGYGDAMRPHAAGDSSEEEDRRRRKRTNPDDGEVEARRRRAQRRAANNASRSRVTPGNKKLQRRRRQTPMGTIPPGTGSGDASALGDRMRTMWLAFVDNVTEVVQQILSWADSEFDVDYSNEYDDVRPHLVYPDEPRLDKRIGDAAREFSQNITQAWHSMVDSFKNYFEELKNLFAVPTDPNAANEDLGTGVMLVVGQMQQLMENGGGLKNEQSIELLGEKVSGGLKLGFGEVMEMPLGRRRRSNAARN</sequence>
<comment type="caution">
    <text evidence="2">The sequence shown here is derived from an EMBL/GenBank/DDBJ whole genome shotgun (WGS) entry which is preliminary data.</text>
</comment>
<gene>
    <name evidence="2" type="ORF">M5D96_012625</name>
</gene>
<evidence type="ECO:0000256" key="1">
    <source>
        <dbReference type="SAM" id="MobiDB-lite"/>
    </source>
</evidence>